<sequence>MLGFSWGSRCPLNVDVDLLSGLFSKDVTPKNLLDVAAYLLLGCVVVYVIVGLLCFGFLKRKRQEKEISRERALRDLEDLERRREELEQFLVPEEV</sequence>
<proteinExistence type="predicted"/>
<protein>
    <submittedName>
        <fullName evidence="1">Uncharacterized protein</fullName>
    </submittedName>
</protein>
<reference evidence="2" key="1">
    <citation type="journal article" date="2023" name="Front. Plant Sci.">
        <title>Chromosomal-level genome assembly of Melastoma candidum provides insights into trichome evolution.</title>
        <authorList>
            <person name="Zhong Y."/>
            <person name="Wu W."/>
            <person name="Sun C."/>
            <person name="Zou P."/>
            <person name="Liu Y."/>
            <person name="Dai S."/>
            <person name="Zhou R."/>
        </authorList>
    </citation>
    <scope>NUCLEOTIDE SEQUENCE [LARGE SCALE GENOMIC DNA]</scope>
</reference>
<comment type="caution">
    <text evidence="1">The sequence shown here is derived from an EMBL/GenBank/DDBJ whole genome shotgun (WGS) entry which is preliminary data.</text>
</comment>
<organism evidence="1 2">
    <name type="scientific">Melastoma candidum</name>
    <dbReference type="NCBI Taxonomy" id="119954"/>
    <lineage>
        <taxon>Eukaryota</taxon>
        <taxon>Viridiplantae</taxon>
        <taxon>Streptophyta</taxon>
        <taxon>Embryophyta</taxon>
        <taxon>Tracheophyta</taxon>
        <taxon>Spermatophyta</taxon>
        <taxon>Magnoliopsida</taxon>
        <taxon>eudicotyledons</taxon>
        <taxon>Gunneridae</taxon>
        <taxon>Pentapetalae</taxon>
        <taxon>rosids</taxon>
        <taxon>malvids</taxon>
        <taxon>Myrtales</taxon>
        <taxon>Melastomataceae</taxon>
        <taxon>Melastomatoideae</taxon>
        <taxon>Melastomateae</taxon>
        <taxon>Melastoma</taxon>
    </lineage>
</organism>
<evidence type="ECO:0000313" key="2">
    <source>
        <dbReference type="Proteomes" id="UP001057402"/>
    </source>
</evidence>
<evidence type="ECO:0000313" key="1">
    <source>
        <dbReference type="EMBL" id="KAI4387165.1"/>
    </source>
</evidence>
<dbReference type="EMBL" id="CM042881">
    <property type="protein sequence ID" value="KAI4387165.1"/>
    <property type="molecule type" value="Genomic_DNA"/>
</dbReference>
<keyword evidence="2" id="KW-1185">Reference proteome</keyword>
<gene>
    <name evidence="1" type="ORF">MLD38_005015</name>
</gene>
<name>A0ACB9S727_9MYRT</name>
<accession>A0ACB9S727</accession>
<dbReference type="Proteomes" id="UP001057402">
    <property type="component" value="Chromosome 2"/>
</dbReference>